<dbReference type="Proteomes" id="UP001084650">
    <property type="component" value="Unassembled WGS sequence"/>
</dbReference>
<keyword evidence="6 7" id="KW-0503">Monooxygenase</keyword>
<organism evidence="9 10">
    <name type="scientific">Mycolicibacterium iranicum</name>
    <name type="common">Mycobacterium iranicum</name>
    <dbReference type="NCBI Taxonomy" id="912594"/>
    <lineage>
        <taxon>Bacteria</taxon>
        <taxon>Bacillati</taxon>
        <taxon>Actinomycetota</taxon>
        <taxon>Actinomycetes</taxon>
        <taxon>Mycobacteriales</taxon>
        <taxon>Mycobacteriaceae</taxon>
        <taxon>Mycolicibacterium</taxon>
    </lineage>
</organism>
<evidence type="ECO:0000256" key="8">
    <source>
        <dbReference type="SAM" id="MobiDB-lite"/>
    </source>
</evidence>
<accession>A0ABT4HGG5</accession>
<evidence type="ECO:0000256" key="5">
    <source>
        <dbReference type="ARBA" id="ARBA00023004"/>
    </source>
</evidence>
<dbReference type="Gene3D" id="1.10.630.10">
    <property type="entry name" value="Cytochrome P450"/>
    <property type="match status" value="1"/>
</dbReference>
<dbReference type="PANTHER" id="PTHR46696">
    <property type="entry name" value="P450, PUTATIVE (EUROFUNG)-RELATED"/>
    <property type="match status" value="1"/>
</dbReference>
<name>A0ABT4HGG5_MYCIR</name>
<dbReference type="InterPro" id="IPR036396">
    <property type="entry name" value="Cyt_P450_sf"/>
</dbReference>
<reference evidence="9" key="1">
    <citation type="submission" date="2022-12" db="EMBL/GenBank/DDBJ databases">
        <title>Whole genome sequence of Mycolicibacterium iranicum strain SBH312.</title>
        <authorList>
            <person name="Jani J."/>
            <person name="Arifin Mustapha Z."/>
            <person name="Ahmed K."/>
            <person name="Kai Ling C."/>
        </authorList>
    </citation>
    <scope>NUCLEOTIDE SEQUENCE</scope>
    <source>
        <strain evidence="9">SBH312</strain>
    </source>
</reference>
<dbReference type="EMBL" id="JAPQYE010000005">
    <property type="protein sequence ID" value="MCZ0729278.1"/>
    <property type="molecule type" value="Genomic_DNA"/>
</dbReference>
<dbReference type="PRINTS" id="PR00359">
    <property type="entry name" value="BP450"/>
</dbReference>
<evidence type="ECO:0000256" key="3">
    <source>
        <dbReference type="ARBA" id="ARBA00022723"/>
    </source>
</evidence>
<evidence type="ECO:0000256" key="6">
    <source>
        <dbReference type="ARBA" id="ARBA00023033"/>
    </source>
</evidence>
<keyword evidence="2 7" id="KW-0349">Heme</keyword>
<dbReference type="InterPro" id="IPR001128">
    <property type="entry name" value="Cyt_P450"/>
</dbReference>
<keyword evidence="4 7" id="KW-0560">Oxidoreductase</keyword>
<dbReference type="InterPro" id="IPR002397">
    <property type="entry name" value="Cyt_P450_B"/>
</dbReference>
<keyword evidence="3 7" id="KW-0479">Metal-binding</keyword>
<dbReference type="RefSeq" id="WP_268786367.1">
    <property type="nucleotide sequence ID" value="NZ_JAPQYE010000005.1"/>
</dbReference>
<dbReference type="Pfam" id="PF00067">
    <property type="entry name" value="p450"/>
    <property type="match status" value="1"/>
</dbReference>
<comment type="caution">
    <text evidence="9">The sequence shown here is derived from an EMBL/GenBank/DDBJ whole genome shotgun (WGS) entry which is preliminary data.</text>
</comment>
<protein>
    <submittedName>
        <fullName evidence="9">Cytochrome P450</fullName>
    </submittedName>
</protein>
<dbReference type="PANTHER" id="PTHR46696:SF1">
    <property type="entry name" value="CYTOCHROME P450 YJIB-RELATED"/>
    <property type="match status" value="1"/>
</dbReference>
<gene>
    <name evidence="9" type="ORF">OY187_14580</name>
</gene>
<keyword evidence="5 7" id="KW-0408">Iron</keyword>
<feature type="compositionally biased region" description="Low complexity" evidence="8">
    <location>
        <begin position="395"/>
        <end position="414"/>
    </location>
</feature>
<evidence type="ECO:0000256" key="1">
    <source>
        <dbReference type="ARBA" id="ARBA00010617"/>
    </source>
</evidence>
<evidence type="ECO:0000313" key="9">
    <source>
        <dbReference type="EMBL" id="MCZ0729278.1"/>
    </source>
</evidence>
<dbReference type="PROSITE" id="PS00086">
    <property type="entry name" value="CYTOCHROME_P450"/>
    <property type="match status" value="1"/>
</dbReference>
<proteinExistence type="inferred from homology"/>
<evidence type="ECO:0000256" key="4">
    <source>
        <dbReference type="ARBA" id="ARBA00023002"/>
    </source>
</evidence>
<evidence type="ECO:0000256" key="7">
    <source>
        <dbReference type="RuleBase" id="RU000461"/>
    </source>
</evidence>
<dbReference type="PRINTS" id="PR00385">
    <property type="entry name" value="P450"/>
</dbReference>
<comment type="similarity">
    <text evidence="1 7">Belongs to the cytochrome P450 family.</text>
</comment>
<sequence length="414" mass="44065">MTTPDTARLPWDAADPYPYYERRRLEGDVVWDEATGNWLILGYHAAQQVLGSADWTSDLAANPTAAPLLRVTDPELLHRNMLSADGVNHRRLRDAVRDVFTRSFVAGLQEGVDAIAAATIDTIPADTPFDFMAEIALPLPIAVASAWLGLDIDAARLLREESPAIARMLSDISDPGAIEQGAAALATLLTEFLPLAADRRAHPDDDLLSFIATATDLELDDVVVTAVIIAVAGHETTANLLGAAMIRLLALEGVPAVDTALVTELLRLDGPVQAVGRTASRDQTVEDVTIHKGDPALVVLASANRDPKIFNASNRFNVNRTGPAPLSFGYGAHYCLGAALARLEMTTALKRILARAPTMSGIPVWRDTPAIRGPQSLSVTFGQPPTSARPDANKSNASPSDTANDADSSASQYS</sequence>
<feature type="compositionally biased region" description="Polar residues" evidence="8">
    <location>
        <begin position="375"/>
        <end position="386"/>
    </location>
</feature>
<evidence type="ECO:0000313" key="10">
    <source>
        <dbReference type="Proteomes" id="UP001084650"/>
    </source>
</evidence>
<dbReference type="InterPro" id="IPR017972">
    <property type="entry name" value="Cyt_P450_CS"/>
</dbReference>
<dbReference type="SUPFAM" id="SSF48264">
    <property type="entry name" value="Cytochrome P450"/>
    <property type="match status" value="1"/>
</dbReference>
<feature type="region of interest" description="Disordered" evidence="8">
    <location>
        <begin position="373"/>
        <end position="414"/>
    </location>
</feature>
<keyword evidence="10" id="KW-1185">Reference proteome</keyword>
<evidence type="ECO:0000256" key="2">
    <source>
        <dbReference type="ARBA" id="ARBA00022617"/>
    </source>
</evidence>